<dbReference type="EMBL" id="CP141615">
    <property type="protein sequence ID" value="WRP18244.1"/>
    <property type="molecule type" value="Genomic_DNA"/>
</dbReference>
<keyword evidence="11" id="KW-1185">Reference proteome</keyword>
<feature type="transmembrane region" description="Helical" evidence="8">
    <location>
        <begin position="545"/>
        <end position="565"/>
    </location>
</feature>
<keyword evidence="2 8" id="KW-1003">Cell membrane</keyword>
<feature type="region of interest" description="Disordered" evidence="9">
    <location>
        <begin position="37"/>
        <end position="67"/>
    </location>
</feature>
<dbReference type="InterPro" id="IPR004268">
    <property type="entry name" value="MurJ"/>
</dbReference>
<evidence type="ECO:0000256" key="2">
    <source>
        <dbReference type="ARBA" id="ARBA00022475"/>
    </source>
</evidence>
<dbReference type="HAMAP" id="MF_02078">
    <property type="entry name" value="MurJ_MviN"/>
    <property type="match status" value="1"/>
</dbReference>
<gene>
    <name evidence="8 10" type="primary">murJ</name>
    <name evidence="10" type="ORF">U7230_04355</name>
</gene>
<feature type="transmembrane region" description="Helical" evidence="8">
    <location>
        <begin position="506"/>
        <end position="525"/>
    </location>
</feature>
<organism evidence="10 11">
    <name type="scientific">Carboxydichorda subterranea</name>
    <dbReference type="NCBI Taxonomy" id="3109565"/>
    <lineage>
        <taxon>Bacteria</taxon>
        <taxon>Bacillati</taxon>
        <taxon>Bacillota</taxon>
        <taxon>Limnochordia</taxon>
        <taxon>Limnochordales</taxon>
        <taxon>Geochordaceae</taxon>
        <taxon>Carboxydichorda</taxon>
    </lineage>
</organism>
<keyword evidence="7 8" id="KW-0472">Membrane</keyword>
<feature type="transmembrane region" description="Helical" evidence="8">
    <location>
        <begin position="223"/>
        <end position="243"/>
    </location>
</feature>
<evidence type="ECO:0000256" key="6">
    <source>
        <dbReference type="ARBA" id="ARBA00022989"/>
    </source>
</evidence>
<comment type="subcellular location">
    <subcellularLocation>
        <location evidence="1 8">Cell membrane</location>
        <topology evidence="1 8">Multi-pass membrane protein</topology>
    </subcellularLocation>
</comment>
<evidence type="ECO:0000313" key="10">
    <source>
        <dbReference type="EMBL" id="WRP18244.1"/>
    </source>
</evidence>
<feature type="transmembrane region" description="Helical" evidence="8">
    <location>
        <begin position="249"/>
        <end position="271"/>
    </location>
</feature>
<dbReference type="Pfam" id="PF03023">
    <property type="entry name" value="MurJ"/>
    <property type="match status" value="1"/>
</dbReference>
<evidence type="ECO:0000256" key="4">
    <source>
        <dbReference type="ARBA" id="ARBA00022960"/>
    </source>
</evidence>
<dbReference type="CDD" id="cd13123">
    <property type="entry name" value="MATE_MurJ_like"/>
    <property type="match status" value="1"/>
</dbReference>
<feature type="compositionally biased region" description="Basic and acidic residues" evidence="9">
    <location>
        <begin position="1"/>
        <end position="11"/>
    </location>
</feature>
<reference evidence="10 11" key="1">
    <citation type="journal article" date="2024" name="Front. Microbiol.">
        <title>Novel thermophilic genera Geochorda gen. nov. and Carboxydochorda gen. nov. from the deep terrestrial subsurface reveal the ecophysiological diversity in the class Limnochordia.</title>
        <authorList>
            <person name="Karnachuk O.V."/>
            <person name="Lukina A.P."/>
            <person name="Avakyan M.R."/>
            <person name="Kadnikov V.V."/>
            <person name="Begmatov S."/>
            <person name="Beletsky A.V."/>
            <person name="Vlasova K.G."/>
            <person name="Novikov A.A."/>
            <person name="Shcherbakova V.A."/>
            <person name="Mardanov A.V."/>
            <person name="Ravin N.V."/>
        </authorList>
    </citation>
    <scope>NUCLEOTIDE SEQUENCE [LARGE SCALE GENOMIC DNA]</scope>
    <source>
        <strain evidence="10 11">L945</strain>
    </source>
</reference>
<feature type="transmembrane region" description="Helical" evidence="8">
    <location>
        <begin position="337"/>
        <end position="360"/>
    </location>
</feature>
<feature type="region of interest" description="Disordered" evidence="9">
    <location>
        <begin position="1"/>
        <end position="22"/>
    </location>
</feature>
<dbReference type="InterPro" id="IPR051050">
    <property type="entry name" value="Lipid_II_flippase_MurJ/MviN"/>
</dbReference>
<evidence type="ECO:0000256" key="9">
    <source>
        <dbReference type="SAM" id="MobiDB-lite"/>
    </source>
</evidence>
<dbReference type="RefSeq" id="WP_324717515.1">
    <property type="nucleotide sequence ID" value="NZ_CP141615.1"/>
</dbReference>
<feature type="transmembrane region" description="Helical" evidence="8">
    <location>
        <begin position="412"/>
        <end position="433"/>
    </location>
</feature>
<dbReference type="PANTHER" id="PTHR47019:SF1">
    <property type="entry name" value="LIPID II FLIPPASE MURJ"/>
    <property type="match status" value="1"/>
</dbReference>
<evidence type="ECO:0000256" key="5">
    <source>
        <dbReference type="ARBA" id="ARBA00022984"/>
    </source>
</evidence>
<keyword evidence="6 8" id="KW-1133">Transmembrane helix</keyword>
<feature type="transmembrane region" description="Helical" evidence="8">
    <location>
        <begin position="473"/>
        <end position="494"/>
    </location>
</feature>
<feature type="transmembrane region" description="Helical" evidence="8">
    <location>
        <begin position="445"/>
        <end position="467"/>
    </location>
</feature>
<comment type="pathway">
    <text evidence="8">Cell wall biogenesis; peptidoglycan biosynthesis.</text>
</comment>
<keyword evidence="8" id="KW-0813">Transport</keyword>
<comment type="function">
    <text evidence="8">Involved in peptidoglycan biosynthesis. Transports lipid-linked peptidoglycan precursors from the inner to the outer leaflet of the cytoplasmic membrane.</text>
</comment>
<keyword evidence="3 8" id="KW-0812">Transmembrane</keyword>
<feature type="transmembrane region" description="Helical" evidence="8">
    <location>
        <begin position="292"/>
        <end position="317"/>
    </location>
</feature>
<proteinExistence type="inferred from homology"/>
<comment type="similarity">
    <text evidence="8">Belongs to the MurJ/MviN family.</text>
</comment>
<keyword evidence="8" id="KW-0961">Cell wall biogenesis/degradation</keyword>
<keyword evidence="5 8" id="KW-0573">Peptidoglycan synthesis</keyword>
<name>A0ABZ1BZW9_9FIRM</name>
<feature type="transmembrane region" description="Helical" evidence="8">
    <location>
        <begin position="195"/>
        <end position="216"/>
    </location>
</feature>
<evidence type="ECO:0000256" key="1">
    <source>
        <dbReference type="ARBA" id="ARBA00004651"/>
    </source>
</evidence>
<dbReference type="Proteomes" id="UP001332192">
    <property type="component" value="Chromosome"/>
</dbReference>
<dbReference type="NCBIfam" id="TIGR01695">
    <property type="entry name" value="murJ_mviN"/>
    <property type="match status" value="1"/>
</dbReference>
<feature type="transmembrane region" description="Helical" evidence="8">
    <location>
        <begin position="152"/>
        <end position="175"/>
    </location>
</feature>
<evidence type="ECO:0000313" key="11">
    <source>
        <dbReference type="Proteomes" id="UP001332192"/>
    </source>
</evidence>
<dbReference type="PRINTS" id="PR01806">
    <property type="entry name" value="VIRFACTRMVIN"/>
</dbReference>
<sequence length="610" mass="64297">MIQKLRMRDGSTPDDAPPARGTRQRVIIADGLHGAGRPHVAAEAAGASKGRESPLDPTGHPAPAAPRGRLLRDAALTMGLILTSRLLGFVRERAVAEVFGRTVETDAFKAAFNIPDLMYFLLVGGAITAAFIPVFTGYLARGEEEKGWRVASTFLNGTVALLLLVTAGGMIWAPSLAPLVAYGFTGHERVLLVELMRWMFPAVFFTALAGLGMGVLNSYRHFTVPLLGPILYNVGIILGAYVLGPRIGIRGMAVGTVAGAIANAGLQWTLVTLRYRRWRPVFDFADPGVRQLYRLMLPALFGLSITQLSLIISTNLASTLPAGSITALTLANRVMQFPLGIFAMGLSTVAFPTMATHVALGEIGQFGRTVSAAMRGILYFTIPSAVGLVILAEPVIRLLFQAGQFTAEDSRATALALVFYAGGLVSQSAIQILTRAFYSLQDTRTPVAISAGALGVNTALSLVFLHATRMGHAGLALAFTLTSVANWAVYLLLLGRKTAGMVWASLGDFLARAAAASIPMAWAAWSAAAWATGRYGMETFQGRALVVGAGVGAGAAVYAAASWLVGLREARQMGQAAGRAAATAAARLRTGLGWLRQAVRRLPGTGGARP</sequence>
<feature type="transmembrane region" description="Helical" evidence="8">
    <location>
        <begin position="372"/>
        <end position="392"/>
    </location>
</feature>
<dbReference type="PANTHER" id="PTHR47019">
    <property type="entry name" value="LIPID II FLIPPASE MURJ"/>
    <property type="match status" value="1"/>
</dbReference>
<keyword evidence="4 8" id="KW-0133">Cell shape</keyword>
<accession>A0ABZ1BZW9</accession>
<feature type="transmembrane region" description="Helical" evidence="8">
    <location>
        <begin position="117"/>
        <end position="140"/>
    </location>
</feature>
<evidence type="ECO:0000256" key="3">
    <source>
        <dbReference type="ARBA" id="ARBA00022692"/>
    </source>
</evidence>
<evidence type="ECO:0000256" key="7">
    <source>
        <dbReference type="ARBA" id="ARBA00023136"/>
    </source>
</evidence>
<protein>
    <recommendedName>
        <fullName evidence="8">Probable lipid II flippase MurJ</fullName>
    </recommendedName>
</protein>
<evidence type="ECO:0000256" key="8">
    <source>
        <dbReference type="HAMAP-Rule" id="MF_02078"/>
    </source>
</evidence>